<dbReference type="InterPro" id="IPR016292">
    <property type="entry name" value="Epoxide_hydrolase"/>
</dbReference>
<dbReference type="VEuPathDB" id="FungiDB:yc1106_06551"/>
<dbReference type="GO" id="GO:0004301">
    <property type="term" value="F:epoxide hydrolase activity"/>
    <property type="evidence" value="ECO:0007669"/>
    <property type="project" value="TreeGrafter"/>
</dbReference>
<sequence length="396" mass="45186">MSYSPPDSAKPFTLNIPDKDLSEWRQLLQLSRLAPKTWEGSQQDRRFGVTDQWLSETKDYWLNKYDWRATEKHINSFANYKMQIESVDLHFVALFSQKKDAIPIMFMHGWPGSFIEFLPMMELIKKKYSTKDLPYHIVVPSLPGYTLSTYQSIDKGWTLEDSSRVMHQLMLNLGFNKYLVQGGDVGSFTSRIIAAKYDACVGLHGKSRHRLLTASTLMSPVNMLSTTAKPDENTAMTAQEQETLVQAKKWLASGTAYAQEHATRPSTIGHVLSSNPLATLAWIGEKMLEWTDEDPPLDTILTNVSLYWFTACFPSCLHPYRILFGPARQEMPTTDKPLGYSVFPMELLIAVKSLLEKEVNLVYYKRHERGGHFAALEKPAELWADVEEFVGTAWKV</sequence>
<organism evidence="5 6">
    <name type="scientific">Curvularia clavata</name>
    <dbReference type="NCBI Taxonomy" id="95742"/>
    <lineage>
        <taxon>Eukaryota</taxon>
        <taxon>Fungi</taxon>
        <taxon>Dikarya</taxon>
        <taxon>Ascomycota</taxon>
        <taxon>Pezizomycotina</taxon>
        <taxon>Dothideomycetes</taxon>
        <taxon>Pleosporomycetidae</taxon>
        <taxon>Pleosporales</taxon>
        <taxon>Pleosporineae</taxon>
        <taxon>Pleosporaceae</taxon>
        <taxon>Curvularia</taxon>
    </lineage>
</organism>
<dbReference type="Gene3D" id="3.40.50.1820">
    <property type="entry name" value="alpha/beta hydrolase"/>
    <property type="match status" value="1"/>
</dbReference>
<dbReference type="PANTHER" id="PTHR21661">
    <property type="entry name" value="EPOXIDE HYDROLASE 1-RELATED"/>
    <property type="match status" value="1"/>
</dbReference>
<gene>
    <name evidence="5" type="ORF">yc1106_06551</name>
</gene>
<keyword evidence="6" id="KW-1185">Reference proteome</keyword>
<dbReference type="PIRSF" id="PIRSF001112">
    <property type="entry name" value="Epoxide_hydrolase"/>
    <property type="match status" value="1"/>
</dbReference>
<evidence type="ECO:0000259" key="4">
    <source>
        <dbReference type="Pfam" id="PF06441"/>
    </source>
</evidence>
<dbReference type="GO" id="GO:0097176">
    <property type="term" value="P:epoxide metabolic process"/>
    <property type="evidence" value="ECO:0007669"/>
    <property type="project" value="TreeGrafter"/>
</dbReference>
<dbReference type="AlphaFoldDB" id="A0A9Q8ZBX6"/>
<dbReference type="Pfam" id="PF06441">
    <property type="entry name" value="EHN"/>
    <property type="match status" value="1"/>
</dbReference>
<proteinExistence type="inferred from homology"/>
<name>A0A9Q8ZBX6_CURCL</name>
<feature type="active site" description="Nucleophile" evidence="3">
    <location>
        <position position="184"/>
    </location>
</feature>
<evidence type="ECO:0000256" key="1">
    <source>
        <dbReference type="ARBA" id="ARBA00010088"/>
    </source>
</evidence>
<dbReference type="PANTHER" id="PTHR21661:SF39">
    <property type="entry name" value="HYDROLASE, PUTATIVE (AFU_ORTHOLOGUE AFUA_3G08960)-RELATED"/>
    <property type="match status" value="1"/>
</dbReference>
<dbReference type="SUPFAM" id="SSF53474">
    <property type="entry name" value="alpha/beta-Hydrolases"/>
    <property type="match status" value="1"/>
</dbReference>
<dbReference type="Proteomes" id="UP001056012">
    <property type="component" value="Chromosome 4"/>
</dbReference>
<reference evidence="5" key="1">
    <citation type="submission" date="2021-12" db="EMBL/GenBank/DDBJ databases">
        <title>Curvularia clavata genome.</title>
        <authorList>
            <person name="Cao Y."/>
        </authorList>
    </citation>
    <scope>NUCLEOTIDE SEQUENCE</scope>
    <source>
        <strain evidence="5">Yc1106</strain>
    </source>
</reference>
<evidence type="ECO:0000256" key="3">
    <source>
        <dbReference type="PIRSR" id="PIRSR001112-1"/>
    </source>
</evidence>
<evidence type="ECO:0000313" key="5">
    <source>
        <dbReference type="EMBL" id="USP79277.1"/>
    </source>
</evidence>
<feature type="domain" description="Epoxide hydrolase N-terminal" evidence="4">
    <location>
        <begin position="10"/>
        <end position="117"/>
    </location>
</feature>
<dbReference type="InterPro" id="IPR010497">
    <property type="entry name" value="Epoxide_hydro_N"/>
</dbReference>
<accession>A0A9Q8ZBX6</accession>
<dbReference type="OrthoDB" id="7130006at2759"/>
<protein>
    <submittedName>
        <fullName evidence="5">Epoxide hydrolase</fullName>
    </submittedName>
</protein>
<evidence type="ECO:0000313" key="6">
    <source>
        <dbReference type="Proteomes" id="UP001056012"/>
    </source>
</evidence>
<dbReference type="InterPro" id="IPR000639">
    <property type="entry name" value="Epox_hydrolase-like"/>
</dbReference>
<dbReference type="InterPro" id="IPR029058">
    <property type="entry name" value="AB_hydrolase_fold"/>
</dbReference>
<feature type="active site" description="Proton donor" evidence="3">
    <location>
        <position position="320"/>
    </location>
</feature>
<dbReference type="PRINTS" id="PR00412">
    <property type="entry name" value="EPOXHYDRLASE"/>
</dbReference>
<dbReference type="EMBL" id="CP089277">
    <property type="protein sequence ID" value="USP79277.1"/>
    <property type="molecule type" value="Genomic_DNA"/>
</dbReference>
<evidence type="ECO:0000256" key="2">
    <source>
        <dbReference type="ARBA" id="ARBA00022801"/>
    </source>
</evidence>
<comment type="similarity">
    <text evidence="1">Belongs to the peptidase S33 family.</text>
</comment>
<keyword evidence="2 5" id="KW-0378">Hydrolase</keyword>
<feature type="active site" description="Proton acceptor" evidence="3">
    <location>
        <position position="372"/>
    </location>
</feature>